<protein>
    <submittedName>
        <fullName evidence="2">Uncharacterized protein</fullName>
    </submittedName>
</protein>
<dbReference type="AlphaFoldDB" id="A0A9X9LC13"/>
<reference evidence="2 3" key="1">
    <citation type="submission" date="2018-10" db="EMBL/GenBank/DDBJ databases">
        <authorList>
            <person name="Ekblom R."/>
            <person name="Jareborg N."/>
        </authorList>
    </citation>
    <scope>NUCLEOTIDE SEQUENCE [LARGE SCALE GENOMIC DNA]</scope>
    <source>
        <tissue evidence="2">Muscle</tissue>
    </source>
</reference>
<comment type="caution">
    <text evidence="2">The sequence shown here is derived from an EMBL/GenBank/DDBJ whole genome shotgun (WGS) entry which is preliminary data.</text>
</comment>
<feature type="non-terminal residue" evidence="2">
    <location>
        <position position="1"/>
    </location>
</feature>
<evidence type="ECO:0000313" key="2">
    <source>
        <dbReference type="EMBL" id="VCW48801.1"/>
    </source>
</evidence>
<dbReference type="EMBL" id="CYRY02000191">
    <property type="protein sequence ID" value="VCW48801.1"/>
    <property type="molecule type" value="Genomic_DNA"/>
</dbReference>
<dbReference type="Proteomes" id="UP000269945">
    <property type="component" value="Unassembled WGS sequence"/>
</dbReference>
<gene>
    <name evidence="2" type="ORF">BN2614_LOCUS2</name>
</gene>
<evidence type="ECO:0000313" key="3">
    <source>
        <dbReference type="Proteomes" id="UP000269945"/>
    </source>
</evidence>
<feature type="region of interest" description="Disordered" evidence="1">
    <location>
        <begin position="30"/>
        <end position="71"/>
    </location>
</feature>
<evidence type="ECO:0000256" key="1">
    <source>
        <dbReference type="SAM" id="MobiDB-lite"/>
    </source>
</evidence>
<keyword evidence="3" id="KW-1185">Reference proteome</keyword>
<sequence length="71" mass="8016">PSPRNQRRCASFRWEVPAYAHLTTLLHSGSTRPEVWKSTSDSVMRLVPGRQHSEKTAGPWGTMPHPCPHGR</sequence>
<organism evidence="2 3">
    <name type="scientific">Gulo gulo</name>
    <name type="common">Wolverine</name>
    <name type="synonym">Gluton</name>
    <dbReference type="NCBI Taxonomy" id="48420"/>
    <lineage>
        <taxon>Eukaryota</taxon>
        <taxon>Metazoa</taxon>
        <taxon>Chordata</taxon>
        <taxon>Craniata</taxon>
        <taxon>Vertebrata</taxon>
        <taxon>Euteleostomi</taxon>
        <taxon>Mammalia</taxon>
        <taxon>Eutheria</taxon>
        <taxon>Laurasiatheria</taxon>
        <taxon>Carnivora</taxon>
        <taxon>Caniformia</taxon>
        <taxon>Musteloidea</taxon>
        <taxon>Mustelidae</taxon>
        <taxon>Guloninae</taxon>
        <taxon>Gulo</taxon>
    </lineage>
</organism>
<accession>A0A9X9LC13</accession>
<proteinExistence type="predicted"/>
<feature type="compositionally biased region" description="Polar residues" evidence="1">
    <location>
        <begin position="30"/>
        <end position="42"/>
    </location>
</feature>
<name>A0A9X9LC13_GULGU</name>